<evidence type="ECO:0000313" key="5">
    <source>
        <dbReference type="Proteomes" id="UP000743370"/>
    </source>
</evidence>
<evidence type="ECO:0000313" key="3">
    <source>
        <dbReference type="EMBL" id="KOM50223.1"/>
    </source>
</evidence>
<dbReference type="Gramene" id="KOM50223">
    <property type="protein sequence ID" value="KOM50223"/>
    <property type="gene ID" value="LR48_Vigan08g105000"/>
</dbReference>
<dbReference type="STRING" id="3914.A0A0L9V5H2"/>
<protein>
    <submittedName>
        <fullName evidence="3">Uncharacterized protein</fullName>
    </submittedName>
</protein>
<dbReference type="OMA" id="PFMPAKD"/>
<evidence type="ECO:0000256" key="1">
    <source>
        <dbReference type="SAM" id="MobiDB-lite"/>
    </source>
</evidence>
<evidence type="ECO:0000313" key="4">
    <source>
        <dbReference type="Proteomes" id="UP000053144"/>
    </source>
</evidence>
<accession>A0A0L9V5H2</accession>
<reference evidence="4" key="1">
    <citation type="journal article" date="2015" name="Proc. Natl. Acad. Sci. U.S.A.">
        <title>Genome sequencing of adzuki bean (Vigna angularis) provides insight into high starch and low fat accumulation and domestication.</title>
        <authorList>
            <person name="Yang K."/>
            <person name="Tian Z."/>
            <person name="Chen C."/>
            <person name="Luo L."/>
            <person name="Zhao B."/>
            <person name="Wang Z."/>
            <person name="Yu L."/>
            <person name="Li Y."/>
            <person name="Sun Y."/>
            <person name="Li W."/>
            <person name="Chen Y."/>
            <person name="Li Y."/>
            <person name="Zhang Y."/>
            <person name="Ai D."/>
            <person name="Zhao J."/>
            <person name="Shang C."/>
            <person name="Ma Y."/>
            <person name="Wu B."/>
            <person name="Wang M."/>
            <person name="Gao L."/>
            <person name="Sun D."/>
            <person name="Zhang P."/>
            <person name="Guo F."/>
            <person name="Wang W."/>
            <person name="Li Y."/>
            <person name="Wang J."/>
            <person name="Varshney R.K."/>
            <person name="Wang J."/>
            <person name="Ling H.Q."/>
            <person name="Wan P."/>
        </authorList>
    </citation>
    <scope>NUCLEOTIDE SEQUENCE</scope>
    <source>
        <strain evidence="4">cv. Jingnong 6</strain>
    </source>
</reference>
<dbReference type="Proteomes" id="UP000053144">
    <property type="component" value="Chromosome 8"/>
</dbReference>
<feature type="region of interest" description="Disordered" evidence="1">
    <location>
        <begin position="1"/>
        <end position="77"/>
    </location>
</feature>
<dbReference type="AlphaFoldDB" id="A0A0L9V5H2"/>
<dbReference type="EMBL" id="JABFOF010000005">
    <property type="protein sequence ID" value="KAG2397171.1"/>
    <property type="molecule type" value="Genomic_DNA"/>
</dbReference>
<reference evidence="3" key="2">
    <citation type="submission" date="2015-02" db="EMBL/GenBank/DDBJ databases">
        <authorList>
            <person name="Chooi Y.-H."/>
        </authorList>
    </citation>
    <scope>NUCLEOTIDE SEQUENCE</scope>
    <source>
        <tissue evidence="3">Seedling</tissue>
    </source>
</reference>
<name>A0A0L9V5H2_PHAAN</name>
<organism evidence="3 4">
    <name type="scientific">Phaseolus angularis</name>
    <name type="common">Azuki bean</name>
    <name type="synonym">Vigna angularis</name>
    <dbReference type="NCBI Taxonomy" id="3914"/>
    <lineage>
        <taxon>Eukaryota</taxon>
        <taxon>Viridiplantae</taxon>
        <taxon>Streptophyta</taxon>
        <taxon>Embryophyta</taxon>
        <taxon>Tracheophyta</taxon>
        <taxon>Spermatophyta</taxon>
        <taxon>Magnoliopsida</taxon>
        <taxon>eudicotyledons</taxon>
        <taxon>Gunneridae</taxon>
        <taxon>Pentapetalae</taxon>
        <taxon>rosids</taxon>
        <taxon>fabids</taxon>
        <taxon>Fabales</taxon>
        <taxon>Fabaceae</taxon>
        <taxon>Papilionoideae</taxon>
        <taxon>50 kb inversion clade</taxon>
        <taxon>NPAAA clade</taxon>
        <taxon>indigoferoid/millettioid clade</taxon>
        <taxon>Phaseoleae</taxon>
        <taxon>Vigna</taxon>
    </lineage>
</organism>
<gene>
    <name evidence="2" type="ORF">HKW66_Vig0145930</name>
    <name evidence="3" type="ORF">LR48_Vigan08g105000</name>
</gene>
<feature type="compositionally biased region" description="Polar residues" evidence="1">
    <location>
        <begin position="67"/>
        <end position="77"/>
    </location>
</feature>
<sequence>MSETQQETMNKNSESSTKPNSNNNSPKPKPPFKPAKDDTKPVLQDPILRSDPIETEEAVLRLPPFSVPTSASPPAEA</sequence>
<reference evidence="2 5" key="3">
    <citation type="submission" date="2020-05" db="EMBL/GenBank/DDBJ databases">
        <title>Vigna angularis (adzuki bean) Var. LongXiaoDou No. 4 denovo assembly.</title>
        <authorList>
            <person name="Xiang H."/>
        </authorList>
    </citation>
    <scope>NUCLEOTIDE SEQUENCE [LARGE SCALE GENOMIC DNA]</scope>
    <source>
        <tissue evidence="2">Leaf</tissue>
    </source>
</reference>
<proteinExistence type="predicted"/>
<feature type="compositionally biased region" description="Low complexity" evidence="1">
    <location>
        <begin position="10"/>
        <end position="26"/>
    </location>
</feature>
<dbReference type="PANTHER" id="PTHR37207:SF1">
    <property type="entry name" value="OS09G0446000 PROTEIN"/>
    <property type="match status" value="1"/>
</dbReference>
<dbReference type="Proteomes" id="UP000743370">
    <property type="component" value="Unassembled WGS sequence"/>
</dbReference>
<dbReference type="PANTHER" id="PTHR37207">
    <property type="entry name" value="OS09G0446000 PROTEIN"/>
    <property type="match status" value="1"/>
</dbReference>
<dbReference type="EMBL" id="CM003378">
    <property type="protein sequence ID" value="KOM50223.1"/>
    <property type="molecule type" value="Genomic_DNA"/>
</dbReference>
<dbReference type="OrthoDB" id="4769at2759"/>
<evidence type="ECO:0000313" key="2">
    <source>
        <dbReference type="EMBL" id="KAG2397171.1"/>
    </source>
</evidence>